<dbReference type="eggNOG" id="COG0760">
    <property type="taxonomic scope" value="Bacteria"/>
</dbReference>
<dbReference type="PANTHER" id="PTHR47245">
    <property type="entry name" value="PEPTIDYLPROLYL ISOMERASE"/>
    <property type="match status" value="1"/>
</dbReference>
<dbReference type="InterPro" id="IPR050245">
    <property type="entry name" value="PrsA_foldase"/>
</dbReference>
<dbReference type="PATRIC" id="fig|907348.3.peg.135"/>
<dbReference type="Proteomes" id="UP000003571">
    <property type="component" value="Unassembled WGS sequence"/>
</dbReference>
<accession>H7EH78</accession>
<dbReference type="SUPFAM" id="SSF109998">
    <property type="entry name" value="Triger factor/SurA peptide-binding domain-like"/>
    <property type="match status" value="1"/>
</dbReference>
<feature type="domain" description="PpiC" evidence="6">
    <location>
        <begin position="205"/>
        <end position="321"/>
    </location>
</feature>
<evidence type="ECO:0000256" key="4">
    <source>
        <dbReference type="ARBA" id="ARBA00023110"/>
    </source>
</evidence>
<keyword evidence="5" id="KW-0413">Isomerase</keyword>
<sequence>MKKPLLYIGSVLIFILAAVAFVFVPAKAGGGQNGAYPVFGKYDGKPIELKPGTDFATAVNNYSNFYRNQGVNLDEQNSFYLYNMAFNAAIVTTTAREAEKSVGYKPSKKSVSRNLLRYYSDETGKYSSKIYSMYSDNQKEELRKNVEKDLVVSRFNDDIFGSETEVGGKKLYGIKSSDAEIAFLKKMGEDKRAFNIVSFSKSNYPESEIKSFAEGNKELFDKFDISAITISDEATAKKVQKQLAGGEISFDDAVAEEYSEKNYTDAKGKVTAAHRYQVKGILADESSLSAIESLSDGAFSDVVKTASGWTVFRKDGKTAGTDFETPDGLDVAKRYITSNESGRIEDYFVAKAKDYIASAAVAGEGAELPEGAESFTTKPFPLNYGSTTIAGKLPTDVAPLAGADRNENFWEKAFKLKTGEYSEPLVIGNYVVVLRIAEAAEDAEEKGLSDDALRSEIANYDSSSAQSVMTGSKKVENNVLQAYFKMVKN</sequence>
<dbReference type="InterPro" id="IPR000297">
    <property type="entry name" value="PPIase_PpiC"/>
</dbReference>
<keyword evidence="3" id="KW-0732">Signal</keyword>
<dbReference type="EMBL" id="AGRW01000024">
    <property type="protein sequence ID" value="EIC03077.1"/>
    <property type="molecule type" value="Genomic_DNA"/>
</dbReference>
<keyword evidence="4" id="KW-0697">Rotamase</keyword>
<evidence type="ECO:0000256" key="3">
    <source>
        <dbReference type="ARBA" id="ARBA00022729"/>
    </source>
</evidence>
<keyword evidence="8" id="KW-1185">Reference proteome</keyword>
<evidence type="ECO:0000259" key="6">
    <source>
        <dbReference type="Pfam" id="PF13145"/>
    </source>
</evidence>
<dbReference type="STRING" id="907348.TresaDRAFT_2639"/>
<protein>
    <recommendedName>
        <fullName evidence="2">peptidylprolyl isomerase</fullName>
        <ecNumber evidence="2">5.2.1.8</ecNumber>
    </recommendedName>
</protein>
<dbReference type="InterPro" id="IPR027304">
    <property type="entry name" value="Trigger_fact/SurA_dom_sf"/>
</dbReference>
<dbReference type="AlphaFoldDB" id="H7EH78"/>
<evidence type="ECO:0000313" key="7">
    <source>
        <dbReference type="EMBL" id="EIC03077.1"/>
    </source>
</evidence>
<dbReference type="Gene3D" id="3.10.50.40">
    <property type="match status" value="1"/>
</dbReference>
<evidence type="ECO:0000256" key="5">
    <source>
        <dbReference type="ARBA" id="ARBA00023235"/>
    </source>
</evidence>
<dbReference type="PANTHER" id="PTHR47245:SF1">
    <property type="entry name" value="FOLDASE PROTEIN PRSA"/>
    <property type="match status" value="1"/>
</dbReference>
<gene>
    <name evidence="7" type="ORF">TresaDRAFT_2639</name>
</gene>
<organism evidence="7 8">
    <name type="scientific">Treponema saccharophilum DSM 2985</name>
    <dbReference type="NCBI Taxonomy" id="907348"/>
    <lineage>
        <taxon>Bacteria</taxon>
        <taxon>Pseudomonadati</taxon>
        <taxon>Spirochaetota</taxon>
        <taxon>Spirochaetia</taxon>
        <taxon>Spirochaetales</taxon>
        <taxon>Treponemataceae</taxon>
        <taxon>Treponema</taxon>
    </lineage>
</organism>
<dbReference type="OrthoDB" id="362685at2"/>
<reference evidence="7 8" key="1">
    <citation type="submission" date="2011-09" db="EMBL/GenBank/DDBJ databases">
        <title>The draft genome of Treponema saccharophilum DSM 2985.</title>
        <authorList>
            <consortium name="US DOE Joint Genome Institute (JGI-PGF)"/>
            <person name="Lucas S."/>
            <person name="Copeland A."/>
            <person name="Lapidus A."/>
            <person name="Glavina del Rio T."/>
            <person name="Dalin E."/>
            <person name="Tice H."/>
            <person name="Bruce D."/>
            <person name="Goodwin L."/>
            <person name="Pitluck S."/>
            <person name="Peters L."/>
            <person name="Kyrpides N."/>
            <person name="Mavromatis K."/>
            <person name="Ivanova N."/>
            <person name="Markowitz V."/>
            <person name="Cheng J.-F."/>
            <person name="Hugenholtz P."/>
            <person name="Woyke T."/>
            <person name="Wu D."/>
            <person name="Gronow S."/>
            <person name="Wellnitz S."/>
            <person name="Brambilla E."/>
            <person name="Klenk H.-P."/>
            <person name="Eisen J.A."/>
        </authorList>
    </citation>
    <scope>NUCLEOTIDE SEQUENCE [LARGE SCALE GENOMIC DNA]</scope>
    <source>
        <strain evidence="7 8">DSM 2985</strain>
    </source>
</reference>
<evidence type="ECO:0000256" key="1">
    <source>
        <dbReference type="ARBA" id="ARBA00000971"/>
    </source>
</evidence>
<evidence type="ECO:0000313" key="8">
    <source>
        <dbReference type="Proteomes" id="UP000003571"/>
    </source>
</evidence>
<dbReference type="GO" id="GO:0003755">
    <property type="term" value="F:peptidyl-prolyl cis-trans isomerase activity"/>
    <property type="evidence" value="ECO:0007669"/>
    <property type="project" value="UniProtKB-KW"/>
</dbReference>
<evidence type="ECO:0000256" key="2">
    <source>
        <dbReference type="ARBA" id="ARBA00013194"/>
    </source>
</evidence>
<dbReference type="InterPro" id="IPR046357">
    <property type="entry name" value="PPIase_dom_sf"/>
</dbReference>
<comment type="caution">
    <text evidence="7">The sequence shown here is derived from an EMBL/GenBank/DDBJ whole genome shotgun (WGS) entry which is preliminary data.</text>
</comment>
<dbReference type="EC" id="5.2.1.8" evidence="2"/>
<comment type="catalytic activity">
    <reaction evidence="1">
        <text>[protein]-peptidylproline (omega=180) = [protein]-peptidylproline (omega=0)</text>
        <dbReference type="Rhea" id="RHEA:16237"/>
        <dbReference type="Rhea" id="RHEA-COMP:10747"/>
        <dbReference type="Rhea" id="RHEA-COMP:10748"/>
        <dbReference type="ChEBI" id="CHEBI:83833"/>
        <dbReference type="ChEBI" id="CHEBI:83834"/>
        <dbReference type="EC" id="5.2.1.8"/>
    </reaction>
</comment>
<proteinExistence type="predicted"/>
<name>H7EH78_9SPIR</name>
<dbReference type="Pfam" id="PF13145">
    <property type="entry name" value="Rotamase_2"/>
    <property type="match status" value="1"/>
</dbReference>
<dbReference type="RefSeq" id="WP_002701895.1">
    <property type="nucleotide sequence ID" value="NZ_AGRW01000024.1"/>
</dbReference>
<dbReference type="SUPFAM" id="SSF54534">
    <property type="entry name" value="FKBP-like"/>
    <property type="match status" value="1"/>
</dbReference>